<reference evidence="1" key="1">
    <citation type="submission" date="2022-10" db="EMBL/GenBank/DDBJ databases">
        <title>Hoeflea sp. J2-29, isolated from marine algae.</title>
        <authorList>
            <person name="Kristyanto S."/>
            <person name="Kim J.M."/>
            <person name="Jeon C.O."/>
        </authorList>
    </citation>
    <scope>NUCLEOTIDE SEQUENCE</scope>
    <source>
        <strain evidence="1">J2-29</strain>
    </source>
</reference>
<organism evidence="1 2">
    <name type="scientific">Hoeflea ulvae</name>
    <dbReference type="NCBI Taxonomy" id="2983764"/>
    <lineage>
        <taxon>Bacteria</taxon>
        <taxon>Pseudomonadati</taxon>
        <taxon>Pseudomonadota</taxon>
        <taxon>Alphaproteobacteria</taxon>
        <taxon>Hyphomicrobiales</taxon>
        <taxon>Rhizobiaceae</taxon>
        <taxon>Hoeflea</taxon>
    </lineage>
</organism>
<dbReference type="EMBL" id="JAOVZQ010000001">
    <property type="protein sequence ID" value="MCY0093926.1"/>
    <property type="molecule type" value="Genomic_DNA"/>
</dbReference>
<sequence length="61" mass="6870">MKNIIPPYGVILRDAIATGDKDLMQAFIKYSDFLKSMDLKVSDRDRTQWEDAHAALVKAAS</sequence>
<gene>
    <name evidence="1" type="ORF">OEG82_07820</name>
</gene>
<keyword evidence="2" id="KW-1185">Reference proteome</keyword>
<dbReference type="Proteomes" id="UP001081283">
    <property type="component" value="Unassembled WGS sequence"/>
</dbReference>
<dbReference type="RefSeq" id="WP_267611867.1">
    <property type="nucleotide sequence ID" value="NZ_JAOVZQ010000001.1"/>
</dbReference>
<comment type="caution">
    <text evidence="1">The sequence shown here is derived from an EMBL/GenBank/DDBJ whole genome shotgun (WGS) entry which is preliminary data.</text>
</comment>
<evidence type="ECO:0000313" key="1">
    <source>
        <dbReference type="EMBL" id="MCY0093926.1"/>
    </source>
</evidence>
<name>A0ABT3YDF9_9HYPH</name>
<evidence type="ECO:0000313" key="2">
    <source>
        <dbReference type="Proteomes" id="UP001081283"/>
    </source>
</evidence>
<protein>
    <submittedName>
        <fullName evidence="1">Uncharacterized protein</fullName>
    </submittedName>
</protein>
<proteinExistence type="predicted"/>
<accession>A0ABT3YDF9</accession>